<proteinExistence type="predicted"/>
<comment type="caution">
    <text evidence="1">The sequence shown here is derived from an EMBL/GenBank/DDBJ whole genome shotgun (WGS) entry which is preliminary data.</text>
</comment>
<sequence length="260" mass="29693">MVLKFSRMIQDSKINILTAFQGVKNLQEALKEMRLDESAFTKVFQGATEMCPTRGISIPAVRQRKVSRRVDVNFASQFCLETKEEELRVSVSYPMLDAFVEGIEARFTQETVVLISAIMNIMRQTANDEEIDVVTKYFDVESDSLRAELRLLKAQVSTEHIKLGGCNEWLDWLQENGLGAFVYKDCFKILKGFAVVPVTSCSCERTFSKLAIVKTKLRSTMSHDRLRWLLLPFVEQQIALSTSSESVIEQLVTKSRRFLL</sequence>
<evidence type="ECO:0000313" key="1">
    <source>
        <dbReference type="EMBL" id="KAH7937329.1"/>
    </source>
</evidence>
<name>A0ACB8C8X7_DERSI</name>
<dbReference type="Proteomes" id="UP000821865">
    <property type="component" value="Chromosome 8"/>
</dbReference>
<keyword evidence="2" id="KW-1185">Reference proteome</keyword>
<gene>
    <name evidence="1" type="ORF">HPB49_010923</name>
</gene>
<accession>A0ACB8C8X7</accession>
<evidence type="ECO:0000313" key="2">
    <source>
        <dbReference type="Proteomes" id="UP000821865"/>
    </source>
</evidence>
<organism evidence="1 2">
    <name type="scientific">Dermacentor silvarum</name>
    <name type="common">Tick</name>
    <dbReference type="NCBI Taxonomy" id="543639"/>
    <lineage>
        <taxon>Eukaryota</taxon>
        <taxon>Metazoa</taxon>
        <taxon>Ecdysozoa</taxon>
        <taxon>Arthropoda</taxon>
        <taxon>Chelicerata</taxon>
        <taxon>Arachnida</taxon>
        <taxon>Acari</taxon>
        <taxon>Parasitiformes</taxon>
        <taxon>Ixodida</taxon>
        <taxon>Ixodoidea</taxon>
        <taxon>Ixodidae</taxon>
        <taxon>Rhipicephalinae</taxon>
        <taxon>Dermacentor</taxon>
    </lineage>
</organism>
<protein>
    <submittedName>
        <fullName evidence="1">Uncharacterized protein</fullName>
    </submittedName>
</protein>
<dbReference type="EMBL" id="CM023477">
    <property type="protein sequence ID" value="KAH7937329.1"/>
    <property type="molecule type" value="Genomic_DNA"/>
</dbReference>
<reference evidence="1" key="1">
    <citation type="submission" date="2020-05" db="EMBL/GenBank/DDBJ databases">
        <title>Large-scale comparative analyses of tick genomes elucidate their genetic diversity and vector capacities.</title>
        <authorList>
            <person name="Jia N."/>
            <person name="Wang J."/>
            <person name="Shi W."/>
            <person name="Du L."/>
            <person name="Sun Y."/>
            <person name="Zhan W."/>
            <person name="Jiang J."/>
            <person name="Wang Q."/>
            <person name="Zhang B."/>
            <person name="Ji P."/>
            <person name="Sakyi L.B."/>
            <person name="Cui X."/>
            <person name="Yuan T."/>
            <person name="Jiang B."/>
            <person name="Yang W."/>
            <person name="Lam T.T.-Y."/>
            <person name="Chang Q."/>
            <person name="Ding S."/>
            <person name="Wang X."/>
            <person name="Zhu J."/>
            <person name="Ruan X."/>
            <person name="Zhao L."/>
            <person name="Wei J."/>
            <person name="Que T."/>
            <person name="Du C."/>
            <person name="Cheng J."/>
            <person name="Dai P."/>
            <person name="Han X."/>
            <person name="Huang E."/>
            <person name="Gao Y."/>
            <person name="Liu J."/>
            <person name="Shao H."/>
            <person name="Ye R."/>
            <person name="Li L."/>
            <person name="Wei W."/>
            <person name="Wang X."/>
            <person name="Wang C."/>
            <person name="Yang T."/>
            <person name="Huo Q."/>
            <person name="Li W."/>
            <person name="Guo W."/>
            <person name="Chen H."/>
            <person name="Zhou L."/>
            <person name="Ni X."/>
            <person name="Tian J."/>
            <person name="Zhou Y."/>
            <person name="Sheng Y."/>
            <person name="Liu T."/>
            <person name="Pan Y."/>
            <person name="Xia L."/>
            <person name="Li J."/>
            <person name="Zhao F."/>
            <person name="Cao W."/>
        </authorList>
    </citation>
    <scope>NUCLEOTIDE SEQUENCE</scope>
    <source>
        <strain evidence="1">Dsil-2018</strain>
    </source>
</reference>